<evidence type="ECO:0000313" key="3">
    <source>
        <dbReference type="Proteomes" id="UP000479710"/>
    </source>
</evidence>
<dbReference type="Proteomes" id="UP000479710">
    <property type="component" value="Unassembled WGS sequence"/>
</dbReference>
<protein>
    <submittedName>
        <fullName evidence="2">Uncharacterized protein</fullName>
    </submittedName>
</protein>
<feature type="compositionally biased region" description="Polar residues" evidence="1">
    <location>
        <begin position="17"/>
        <end position="37"/>
    </location>
</feature>
<organism evidence="2 3">
    <name type="scientific">Oryza meyeriana var. granulata</name>
    <dbReference type="NCBI Taxonomy" id="110450"/>
    <lineage>
        <taxon>Eukaryota</taxon>
        <taxon>Viridiplantae</taxon>
        <taxon>Streptophyta</taxon>
        <taxon>Embryophyta</taxon>
        <taxon>Tracheophyta</taxon>
        <taxon>Spermatophyta</taxon>
        <taxon>Magnoliopsida</taxon>
        <taxon>Liliopsida</taxon>
        <taxon>Poales</taxon>
        <taxon>Poaceae</taxon>
        <taxon>BOP clade</taxon>
        <taxon>Oryzoideae</taxon>
        <taxon>Oryzeae</taxon>
        <taxon>Oryzinae</taxon>
        <taxon>Oryza</taxon>
        <taxon>Oryza meyeriana</taxon>
    </lineage>
</organism>
<dbReference type="EMBL" id="SPHZ02000010">
    <property type="protein sequence ID" value="KAF0896676.1"/>
    <property type="molecule type" value="Genomic_DNA"/>
</dbReference>
<gene>
    <name evidence="2" type="ORF">E2562_027021</name>
</gene>
<accession>A0A6G1C988</accession>
<feature type="region of interest" description="Disordered" evidence="1">
    <location>
        <begin position="1"/>
        <end position="46"/>
    </location>
</feature>
<comment type="caution">
    <text evidence="2">The sequence shown here is derived from an EMBL/GenBank/DDBJ whole genome shotgun (WGS) entry which is preliminary data.</text>
</comment>
<reference evidence="2 3" key="1">
    <citation type="submission" date="2019-11" db="EMBL/GenBank/DDBJ databases">
        <title>Whole genome sequence of Oryza granulata.</title>
        <authorList>
            <person name="Li W."/>
        </authorList>
    </citation>
    <scope>NUCLEOTIDE SEQUENCE [LARGE SCALE GENOMIC DNA]</scope>
    <source>
        <strain evidence="3">cv. Menghai</strain>
        <tissue evidence="2">Leaf</tissue>
    </source>
</reference>
<evidence type="ECO:0000256" key="1">
    <source>
        <dbReference type="SAM" id="MobiDB-lite"/>
    </source>
</evidence>
<evidence type="ECO:0000313" key="2">
    <source>
        <dbReference type="EMBL" id="KAF0896676.1"/>
    </source>
</evidence>
<keyword evidence="3" id="KW-1185">Reference proteome</keyword>
<sequence length="169" mass="17907">MGAVTSPLHGLPLPTYGRSSASPDSLSAPTPIYSSPPSMGPHLLPPTEGLASGTVVPSLPPIYSAGLLLPPSPRWAPHLRLPLHRPAPSRSRVVPPLSICAVSTAPSAWDCQHRHQLHPELLHVARRLCRWPPHLLRPSPPPPSGLLPRASPNSAPDSVVISWMDAGVC</sequence>
<name>A0A6G1C988_9ORYZ</name>
<proteinExistence type="predicted"/>
<dbReference type="AlphaFoldDB" id="A0A6G1C988"/>